<evidence type="ECO:0000256" key="1">
    <source>
        <dbReference type="SAM" id="MobiDB-lite"/>
    </source>
</evidence>
<dbReference type="EMBL" id="JBHSQO010000014">
    <property type="protein sequence ID" value="MFC6090847.1"/>
    <property type="molecule type" value="Genomic_DNA"/>
</dbReference>
<organism evidence="2 3">
    <name type="scientific">Saccharothrix lopnurensis</name>
    <dbReference type="NCBI Taxonomy" id="1670621"/>
    <lineage>
        <taxon>Bacteria</taxon>
        <taxon>Bacillati</taxon>
        <taxon>Actinomycetota</taxon>
        <taxon>Actinomycetes</taxon>
        <taxon>Pseudonocardiales</taxon>
        <taxon>Pseudonocardiaceae</taxon>
        <taxon>Saccharothrix</taxon>
    </lineage>
</organism>
<evidence type="ECO:0000313" key="2">
    <source>
        <dbReference type="EMBL" id="MFC6090847.1"/>
    </source>
</evidence>
<feature type="compositionally biased region" description="Low complexity" evidence="1">
    <location>
        <begin position="13"/>
        <end position="23"/>
    </location>
</feature>
<dbReference type="RefSeq" id="WP_380637048.1">
    <property type="nucleotide sequence ID" value="NZ_JBHSQO010000014.1"/>
</dbReference>
<protein>
    <submittedName>
        <fullName evidence="2">Uncharacterized protein</fullName>
    </submittedName>
</protein>
<sequence length="119" mass="12409">MNDDTNSLFGELPATVPAAPPTTSGARRRARNATAVRHGAHPLTVALGYTIPLHPDAADADGPRCGSCRHRVRVGGGDRTWPKCSAGGGQGWPRATHGAATDVLASWPACTDYQPKGDR</sequence>
<proteinExistence type="predicted"/>
<comment type="caution">
    <text evidence="2">The sequence shown here is derived from an EMBL/GenBank/DDBJ whole genome shotgun (WGS) entry which is preliminary data.</text>
</comment>
<feature type="region of interest" description="Disordered" evidence="1">
    <location>
        <begin position="1"/>
        <end position="32"/>
    </location>
</feature>
<keyword evidence="3" id="KW-1185">Reference proteome</keyword>
<gene>
    <name evidence="2" type="ORF">ACFP3R_16325</name>
</gene>
<name>A0ABW1P880_9PSEU</name>
<evidence type="ECO:0000313" key="3">
    <source>
        <dbReference type="Proteomes" id="UP001596220"/>
    </source>
</evidence>
<dbReference type="Proteomes" id="UP001596220">
    <property type="component" value="Unassembled WGS sequence"/>
</dbReference>
<accession>A0ABW1P880</accession>
<reference evidence="3" key="1">
    <citation type="journal article" date="2019" name="Int. J. Syst. Evol. Microbiol.">
        <title>The Global Catalogue of Microorganisms (GCM) 10K type strain sequencing project: providing services to taxonomists for standard genome sequencing and annotation.</title>
        <authorList>
            <consortium name="The Broad Institute Genomics Platform"/>
            <consortium name="The Broad Institute Genome Sequencing Center for Infectious Disease"/>
            <person name="Wu L."/>
            <person name="Ma J."/>
        </authorList>
    </citation>
    <scope>NUCLEOTIDE SEQUENCE [LARGE SCALE GENOMIC DNA]</scope>
    <source>
        <strain evidence="3">CGMCC 4.7246</strain>
    </source>
</reference>